<feature type="domain" description="Reverse transcriptase zinc-binding" evidence="1">
    <location>
        <begin position="40"/>
        <end position="87"/>
    </location>
</feature>
<gene>
    <name evidence="2" type="ORF">PIB30_114419</name>
</gene>
<dbReference type="InterPro" id="IPR026960">
    <property type="entry name" value="RVT-Znf"/>
</dbReference>
<protein>
    <recommendedName>
        <fullName evidence="1">Reverse transcriptase zinc-binding domain-containing protein</fullName>
    </recommendedName>
</protein>
<comment type="caution">
    <text evidence="2">The sequence shown here is derived from an EMBL/GenBank/DDBJ whole genome shotgun (WGS) entry which is preliminary data.</text>
</comment>
<accession>A0ABU6X086</accession>
<reference evidence="2 3" key="1">
    <citation type="journal article" date="2023" name="Plants (Basel)">
        <title>Bridging the Gap: Combining Genomics and Transcriptomics Approaches to Understand Stylosanthes scabra, an Orphan Legume from the Brazilian Caatinga.</title>
        <authorList>
            <person name="Ferreira-Neto J.R.C."/>
            <person name="da Silva M.D."/>
            <person name="Binneck E."/>
            <person name="de Melo N.F."/>
            <person name="da Silva R.H."/>
            <person name="de Melo A.L.T.M."/>
            <person name="Pandolfi V."/>
            <person name="Bustamante F.O."/>
            <person name="Brasileiro-Vidal A.C."/>
            <person name="Benko-Iseppon A.M."/>
        </authorList>
    </citation>
    <scope>NUCLEOTIDE SEQUENCE [LARGE SCALE GENOMIC DNA]</scope>
    <source>
        <tissue evidence="2">Leaves</tissue>
    </source>
</reference>
<dbReference type="Proteomes" id="UP001341840">
    <property type="component" value="Unassembled WGS sequence"/>
</dbReference>
<sequence length="92" mass="10276">DIVGSSSLSAGTEDSVIWTFSTNGRYSSKSYMEVATGLSCENHQQMQQIDLVWNCNIPPRFSLLAWFALMDGLATKDKLLRREIIRQGEGTC</sequence>
<keyword evidence="3" id="KW-1185">Reference proteome</keyword>
<name>A0ABU6X086_9FABA</name>
<dbReference type="Pfam" id="PF13966">
    <property type="entry name" value="zf-RVT"/>
    <property type="match status" value="1"/>
</dbReference>
<feature type="non-terminal residue" evidence="2">
    <location>
        <position position="92"/>
    </location>
</feature>
<evidence type="ECO:0000313" key="3">
    <source>
        <dbReference type="Proteomes" id="UP001341840"/>
    </source>
</evidence>
<feature type="non-terminal residue" evidence="2">
    <location>
        <position position="1"/>
    </location>
</feature>
<dbReference type="EMBL" id="JASCZI010191686">
    <property type="protein sequence ID" value="MED6191257.1"/>
    <property type="molecule type" value="Genomic_DNA"/>
</dbReference>
<proteinExistence type="predicted"/>
<evidence type="ECO:0000313" key="2">
    <source>
        <dbReference type="EMBL" id="MED6191257.1"/>
    </source>
</evidence>
<evidence type="ECO:0000259" key="1">
    <source>
        <dbReference type="Pfam" id="PF13966"/>
    </source>
</evidence>
<organism evidence="2 3">
    <name type="scientific">Stylosanthes scabra</name>
    <dbReference type="NCBI Taxonomy" id="79078"/>
    <lineage>
        <taxon>Eukaryota</taxon>
        <taxon>Viridiplantae</taxon>
        <taxon>Streptophyta</taxon>
        <taxon>Embryophyta</taxon>
        <taxon>Tracheophyta</taxon>
        <taxon>Spermatophyta</taxon>
        <taxon>Magnoliopsida</taxon>
        <taxon>eudicotyledons</taxon>
        <taxon>Gunneridae</taxon>
        <taxon>Pentapetalae</taxon>
        <taxon>rosids</taxon>
        <taxon>fabids</taxon>
        <taxon>Fabales</taxon>
        <taxon>Fabaceae</taxon>
        <taxon>Papilionoideae</taxon>
        <taxon>50 kb inversion clade</taxon>
        <taxon>dalbergioids sensu lato</taxon>
        <taxon>Dalbergieae</taxon>
        <taxon>Pterocarpus clade</taxon>
        <taxon>Stylosanthes</taxon>
    </lineage>
</organism>